<feature type="region of interest" description="Disordered" evidence="3">
    <location>
        <begin position="177"/>
        <end position="213"/>
    </location>
</feature>
<feature type="domain" description="EMI" evidence="4">
    <location>
        <begin position="1"/>
        <end position="118"/>
    </location>
</feature>
<dbReference type="PROSITE" id="PS51041">
    <property type="entry name" value="EMI"/>
    <property type="match status" value="1"/>
</dbReference>
<evidence type="ECO:0000313" key="6">
    <source>
        <dbReference type="Proteomes" id="UP000034805"/>
    </source>
</evidence>
<feature type="region of interest" description="Disordered" evidence="3">
    <location>
        <begin position="37"/>
        <end position="58"/>
    </location>
</feature>
<evidence type="ECO:0000259" key="4">
    <source>
        <dbReference type="PROSITE" id="PS51041"/>
    </source>
</evidence>
<reference evidence="5 6" key="1">
    <citation type="submission" date="2015-08" db="EMBL/GenBank/DDBJ databases">
        <title>The genome of the Asian arowana (Scleropages formosus).</title>
        <authorList>
            <person name="Tan M.H."/>
            <person name="Gan H.M."/>
            <person name="Croft L.J."/>
            <person name="Austin C.M."/>
        </authorList>
    </citation>
    <scope>NUCLEOTIDE SEQUENCE [LARGE SCALE GENOMIC DNA]</scope>
    <source>
        <strain evidence="5">Aro1</strain>
    </source>
</reference>
<proteinExistence type="predicted"/>
<evidence type="ECO:0000313" key="5">
    <source>
        <dbReference type="EMBL" id="KPP65152.1"/>
    </source>
</evidence>
<name>A0A0P7UBW3_SCLFO</name>
<dbReference type="Proteomes" id="UP000034805">
    <property type="component" value="Unassembled WGS sequence"/>
</dbReference>
<evidence type="ECO:0000256" key="3">
    <source>
        <dbReference type="SAM" id="MobiDB-lite"/>
    </source>
</evidence>
<gene>
    <name evidence="5" type="ORF">Z043_116450</name>
</gene>
<evidence type="ECO:0000256" key="1">
    <source>
        <dbReference type="ARBA" id="ARBA00022729"/>
    </source>
</evidence>
<comment type="caution">
    <text evidence="5">The sequence shown here is derived from an EMBL/GenBank/DDBJ whole genome shotgun (WGS) entry which is preliminary data.</text>
</comment>
<keyword evidence="2" id="KW-1015">Disulfide bond</keyword>
<keyword evidence="1" id="KW-0732">Signal</keyword>
<dbReference type="EMBL" id="JARO02006505">
    <property type="protein sequence ID" value="KPP65152.1"/>
    <property type="molecule type" value="Genomic_DNA"/>
</dbReference>
<evidence type="ECO:0000256" key="2">
    <source>
        <dbReference type="ARBA" id="ARBA00023157"/>
    </source>
</evidence>
<dbReference type="STRING" id="113540.ENSSFOP00015003311"/>
<feature type="compositionally biased region" description="Basic and acidic residues" evidence="3">
    <location>
        <begin position="182"/>
        <end position="191"/>
    </location>
</feature>
<dbReference type="AlphaFoldDB" id="A0A0P7UBW3"/>
<accession>A0A0P7UBW3</accession>
<organism evidence="5 6">
    <name type="scientific">Scleropages formosus</name>
    <name type="common">Asian bonytongue</name>
    <name type="synonym">Osteoglossum formosum</name>
    <dbReference type="NCBI Taxonomy" id="113540"/>
    <lineage>
        <taxon>Eukaryota</taxon>
        <taxon>Metazoa</taxon>
        <taxon>Chordata</taxon>
        <taxon>Craniata</taxon>
        <taxon>Vertebrata</taxon>
        <taxon>Euteleostomi</taxon>
        <taxon>Actinopterygii</taxon>
        <taxon>Neopterygii</taxon>
        <taxon>Teleostei</taxon>
        <taxon>Osteoglossocephala</taxon>
        <taxon>Osteoglossomorpha</taxon>
        <taxon>Osteoglossiformes</taxon>
        <taxon>Osteoglossidae</taxon>
        <taxon>Scleropages</taxon>
    </lineage>
</organism>
<dbReference type="Pfam" id="PF07546">
    <property type="entry name" value="EMI"/>
    <property type="match status" value="1"/>
</dbReference>
<protein>
    <recommendedName>
        <fullName evidence="4">EMI domain-containing protein</fullName>
    </recommendedName>
</protein>
<dbReference type="InterPro" id="IPR011489">
    <property type="entry name" value="EMI_domain"/>
</dbReference>
<sequence length="213" mass="23766">MLLEQRFSEAIEEKSTASQKRWVDVCVGERWPGEELVSPLGDKDGDLPDPEWDSPTTRLPELPLATGLLRQKVDTTRLRHMPLLYRTVVRPSYKVAYRTVTALEWKCCPGYRGVHCEEGMAKINKDQPPHLRLKASVVSTQLVQTLGRKSMVQGGPPPVPVCESSARMRAISSLKAKQYTSIHERRSHPAEASKNNFTSHDMGPNEGCSSGSD</sequence>